<sequence length="196" mass="19588">MTYAFRFAALAATVALSACSSGGGGGSSTPVSYGPSFQTLSNSSGTLARNIVGSDGVLNVTRPSALPTAGSATYNGFAAVGDPANPQAFGTMQLGVDFGSNRVGGSINNVADIEQRYSGSIALTNGVIRRNAGLNPAFNLDVNGTIVGEDSTRVRINGDADGVFANGGKSVAATGDVSVGANGTSVRRDINLYGAR</sequence>
<dbReference type="OrthoDB" id="7652038at2"/>
<dbReference type="EMBL" id="VFFF01000001">
    <property type="protein sequence ID" value="TNY31826.1"/>
    <property type="molecule type" value="Genomic_DNA"/>
</dbReference>
<comment type="caution">
    <text evidence="2">The sequence shown here is derived from an EMBL/GenBank/DDBJ whole genome shotgun (WGS) entry which is preliminary data.</text>
</comment>
<dbReference type="AlphaFoldDB" id="A0A5C5GDZ6"/>
<accession>A0A5C5GDZ6</accession>
<evidence type="ECO:0000313" key="3">
    <source>
        <dbReference type="Proteomes" id="UP000314011"/>
    </source>
</evidence>
<evidence type="ECO:0000313" key="2">
    <source>
        <dbReference type="EMBL" id="TNY31826.1"/>
    </source>
</evidence>
<dbReference type="RefSeq" id="WP_140192507.1">
    <property type="nucleotide sequence ID" value="NZ_CP065915.1"/>
</dbReference>
<evidence type="ECO:0008006" key="4">
    <source>
        <dbReference type="Google" id="ProtNLM"/>
    </source>
</evidence>
<evidence type="ECO:0000256" key="1">
    <source>
        <dbReference type="SAM" id="SignalP"/>
    </source>
</evidence>
<keyword evidence="1" id="KW-0732">Signal</keyword>
<feature type="chain" id="PRO_5023131860" description="Transferrin-binding protein-like solute binding protein" evidence="1">
    <location>
        <begin position="18"/>
        <end position="196"/>
    </location>
</feature>
<dbReference type="PROSITE" id="PS51257">
    <property type="entry name" value="PROKAR_LIPOPROTEIN"/>
    <property type="match status" value="1"/>
</dbReference>
<dbReference type="Proteomes" id="UP000314011">
    <property type="component" value="Unassembled WGS sequence"/>
</dbReference>
<dbReference type="InterPro" id="IPR011250">
    <property type="entry name" value="OMP/PagP_B-barrel"/>
</dbReference>
<proteinExistence type="predicted"/>
<dbReference type="SUPFAM" id="SSF56925">
    <property type="entry name" value="OMPA-like"/>
    <property type="match status" value="1"/>
</dbReference>
<name>A0A5C5GDZ6_9RHOB</name>
<protein>
    <recommendedName>
        <fullName evidence="4">Transferrin-binding protein-like solute binding protein</fullName>
    </recommendedName>
</protein>
<reference evidence="2 3" key="1">
    <citation type="submission" date="2019-06" db="EMBL/GenBank/DDBJ databases">
        <title>Genome of new Rhodobacteraceae sp. SM1903.</title>
        <authorList>
            <person name="Ren X."/>
        </authorList>
    </citation>
    <scope>NUCLEOTIDE SEQUENCE [LARGE SCALE GENOMIC DNA]</scope>
    <source>
        <strain evidence="2 3">SM1903</strain>
    </source>
</reference>
<organism evidence="2 3">
    <name type="scientific">Pelagovum pacificum</name>
    <dbReference type="NCBI Taxonomy" id="2588711"/>
    <lineage>
        <taxon>Bacteria</taxon>
        <taxon>Pseudomonadati</taxon>
        <taxon>Pseudomonadota</taxon>
        <taxon>Alphaproteobacteria</taxon>
        <taxon>Rhodobacterales</taxon>
        <taxon>Paracoccaceae</taxon>
        <taxon>Pelagovum</taxon>
    </lineage>
</organism>
<dbReference type="Gene3D" id="2.40.160.90">
    <property type="match status" value="1"/>
</dbReference>
<gene>
    <name evidence="2" type="ORF">FHY64_00535</name>
</gene>
<keyword evidence="3" id="KW-1185">Reference proteome</keyword>
<feature type="signal peptide" evidence="1">
    <location>
        <begin position="1"/>
        <end position="17"/>
    </location>
</feature>